<dbReference type="RefSeq" id="WP_100678528.1">
    <property type="nucleotide sequence ID" value="NZ_JAJUJS010000016.1"/>
</dbReference>
<name>A0A2M9R7Y0_9FLAO</name>
<evidence type="ECO:0000313" key="2">
    <source>
        <dbReference type="EMBL" id="PJR04969.1"/>
    </source>
</evidence>
<evidence type="ECO:0000313" key="3">
    <source>
        <dbReference type="Proteomes" id="UP000231960"/>
    </source>
</evidence>
<comment type="caution">
    <text evidence="2">The sequence shown here is derived from an EMBL/GenBank/DDBJ whole genome shotgun (WGS) entry which is preliminary data.</text>
</comment>
<keyword evidence="1" id="KW-1133">Transmembrane helix</keyword>
<dbReference type="EMBL" id="NIPO01000001">
    <property type="protein sequence ID" value="PJR04969.1"/>
    <property type="molecule type" value="Genomic_DNA"/>
</dbReference>
<evidence type="ECO:0000256" key="1">
    <source>
        <dbReference type="SAM" id="Phobius"/>
    </source>
</evidence>
<gene>
    <name evidence="2" type="ORF">CDL10_10755</name>
</gene>
<keyword evidence="1" id="KW-0472">Membrane</keyword>
<sequence length="75" mass="8473">MNKKVNSWIVSLVLLVAVIVTVWIYYPTQDENISTGQEEKVKKLLMTSSAHINSGMESVQRIGELENIPSKNIKK</sequence>
<keyword evidence="3" id="KW-1185">Reference proteome</keyword>
<proteinExistence type="predicted"/>
<organism evidence="2 3">
    <name type="scientific">Avrilella dinanensis</name>
    <dbReference type="NCBI Taxonomy" id="2008672"/>
    <lineage>
        <taxon>Bacteria</taxon>
        <taxon>Pseudomonadati</taxon>
        <taxon>Bacteroidota</taxon>
        <taxon>Flavobacteriia</taxon>
        <taxon>Flavobacteriales</taxon>
        <taxon>Flavobacteriaceae</taxon>
        <taxon>Avrilella</taxon>
    </lineage>
</organism>
<dbReference type="AlphaFoldDB" id="A0A2M9R7Y0"/>
<feature type="transmembrane region" description="Helical" evidence="1">
    <location>
        <begin position="7"/>
        <end position="26"/>
    </location>
</feature>
<reference evidence="2 3" key="1">
    <citation type="submission" date="2017-06" db="EMBL/GenBank/DDBJ databases">
        <title>Description of Avrilella dinanensis gen. nov. sp. nov.</title>
        <authorList>
            <person name="Leyer C."/>
            <person name="Sassi M."/>
            <person name="Minet J."/>
            <person name="Kayal S."/>
            <person name="Cattoir V."/>
        </authorList>
    </citation>
    <scope>NUCLEOTIDE SEQUENCE [LARGE SCALE GENOMIC DNA]</scope>
    <source>
        <strain evidence="2 3">UR159</strain>
    </source>
</reference>
<protein>
    <submittedName>
        <fullName evidence="2">Uncharacterized protein</fullName>
    </submittedName>
</protein>
<accession>A0A2M9R7Y0</accession>
<keyword evidence="1" id="KW-0812">Transmembrane</keyword>
<dbReference type="Proteomes" id="UP000231960">
    <property type="component" value="Unassembled WGS sequence"/>
</dbReference>